<accession>A0A6J5H5F6</accession>
<protein>
    <submittedName>
        <fullName evidence="2">Uncharacterized protein</fullName>
    </submittedName>
</protein>
<dbReference type="EMBL" id="CADIKI010000045">
    <property type="protein sequence ID" value="CAB3810806.1"/>
    <property type="molecule type" value="Genomic_DNA"/>
</dbReference>
<sequence length="308" mass="35233">MQQQCKRFAGATRRVLEHLTIAIGIAECEDRATADCAEYADRFSGTVIDEIEAGLAHQNGLAVAHFVLQLLFCAHHPVGRNTVGFGHPHAHEFSRAARDDPDFETIRPQQIEQFELWLIHQFGVGPIECWVLRTREPVANRLVVFVGRHATVGDRDHLKKRLAVLRESRSVVREKRPERGIFLPIRMPGRGGLQLFDHERQLERHGLLAPERTVVIEYRDACLRRHIGSGPFARYVGEELEDGGTRRAVLPRGQRRCRWLIGKRLLRGRCRGPRRWSFVTGTGAQNHARENEDSRQPSRPQVIFEEAH</sequence>
<evidence type="ECO:0000313" key="3">
    <source>
        <dbReference type="Proteomes" id="UP000494252"/>
    </source>
</evidence>
<gene>
    <name evidence="2" type="ORF">LMG27177_07483</name>
</gene>
<reference evidence="2 3" key="1">
    <citation type="submission" date="2020-04" db="EMBL/GenBank/DDBJ databases">
        <authorList>
            <person name="De Canck E."/>
        </authorList>
    </citation>
    <scope>NUCLEOTIDE SEQUENCE [LARGE SCALE GENOMIC DNA]</scope>
    <source>
        <strain evidence="2 3">LMG 27177</strain>
    </source>
</reference>
<evidence type="ECO:0000256" key="1">
    <source>
        <dbReference type="SAM" id="MobiDB-lite"/>
    </source>
</evidence>
<proteinExistence type="predicted"/>
<keyword evidence="3" id="KW-1185">Reference proteome</keyword>
<dbReference type="Proteomes" id="UP000494252">
    <property type="component" value="Unassembled WGS sequence"/>
</dbReference>
<organism evidence="2 3">
    <name type="scientific">Paraburkholderia fynbosensis</name>
    <dbReference type="NCBI Taxonomy" id="1200993"/>
    <lineage>
        <taxon>Bacteria</taxon>
        <taxon>Pseudomonadati</taxon>
        <taxon>Pseudomonadota</taxon>
        <taxon>Betaproteobacteria</taxon>
        <taxon>Burkholderiales</taxon>
        <taxon>Burkholderiaceae</taxon>
        <taxon>Paraburkholderia</taxon>
    </lineage>
</organism>
<name>A0A6J5H5F6_9BURK</name>
<feature type="region of interest" description="Disordered" evidence="1">
    <location>
        <begin position="279"/>
        <end position="308"/>
    </location>
</feature>
<dbReference type="AlphaFoldDB" id="A0A6J5H5F6"/>
<evidence type="ECO:0000313" key="2">
    <source>
        <dbReference type="EMBL" id="CAB3810806.1"/>
    </source>
</evidence>
<feature type="compositionally biased region" description="Basic and acidic residues" evidence="1">
    <location>
        <begin position="287"/>
        <end position="296"/>
    </location>
</feature>